<dbReference type="AlphaFoldDB" id="A0A087GD30"/>
<feature type="domain" description="SNRNP25 ubiquitin-like" evidence="1">
    <location>
        <begin position="20"/>
        <end position="106"/>
    </location>
</feature>
<dbReference type="CDD" id="cd17058">
    <property type="entry name" value="Ubl_SNRNP25"/>
    <property type="match status" value="1"/>
</dbReference>
<proteinExistence type="predicted"/>
<dbReference type="GO" id="GO:0000398">
    <property type="term" value="P:mRNA splicing, via spliceosome"/>
    <property type="evidence" value="ECO:0007669"/>
    <property type="project" value="InterPro"/>
</dbReference>
<reference evidence="3" key="1">
    <citation type="journal article" date="2015" name="Nat. Plants">
        <title>Genome expansion of Arabis alpina linked with retrotransposition and reduced symmetric DNA methylation.</title>
        <authorList>
            <person name="Willing E.M."/>
            <person name="Rawat V."/>
            <person name="Mandakova T."/>
            <person name="Maumus F."/>
            <person name="James G.V."/>
            <person name="Nordstroem K.J."/>
            <person name="Becker C."/>
            <person name="Warthmann N."/>
            <person name="Chica C."/>
            <person name="Szarzynska B."/>
            <person name="Zytnicki M."/>
            <person name="Albani M.C."/>
            <person name="Kiefer C."/>
            <person name="Bergonzi S."/>
            <person name="Castaings L."/>
            <person name="Mateos J.L."/>
            <person name="Berns M.C."/>
            <person name="Bujdoso N."/>
            <person name="Piofczyk T."/>
            <person name="de Lorenzo L."/>
            <person name="Barrero-Sicilia C."/>
            <person name="Mateos I."/>
            <person name="Piednoel M."/>
            <person name="Hagmann J."/>
            <person name="Chen-Min-Tao R."/>
            <person name="Iglesias-Fernandez R."/>
            <person name="Schuster S.C."/>
            <person name="Alonso-Blanco C."/>
            <person name="Roudier F."/>
            <person name="Carbonero P."/>
            <person name="Paz-Ares J."/>
            <person name="Davis S.J."/>
            <person name="Pecinka A."/>
            <person name="Quesneville H."/>
            <person name="Colot V."/>
            <person name="Lysak M.A."/>
            <person name="Weigel D."/>
            <person name="Coupland G."/>
            <person name="Schneeberger K."/>
        </authorList>
    </citation>
    <scope>NUCLEOTIDE SEQUENCE [LARGE SCALE GENOMIC DNA]</scope>
    <source>
        <strain evidence="3">cv. Pajares</strain>
    </source>
</reference>
<dbReference type="Gramene" id="KFK27782">
    <property type="protein sequence ID" value="KFK27782"/>
    <property type="gene ID" value="AALP_AA8G428500"/>
</dbReference>
<dbReference type="Gene3D" id="3.10.20.90">
    <property type="entry name" value="Phosphatidylinositol 3-kinase Catalytic Subunit, Chain A, domain 1"/>
    <property type="match status" value="1"/>
</dbReference>
<organism evidence="2 3">
    <name type="scientific">Arabis alpina</name>
    <name type="common">Alpine rock-cress</name>
    <dbReference type="NCBI Taxonomy" id="50452"/>
    <lineage>
        <taxon>Eukaryota</taxon>
        <taxon>Viridiplantae</taxon>
        <taxon>Streptophyta</taxon>
        <taxon>Embryophyta</taxon>
        <taxon>Tracheophyta</taxon>
        <taxon>Spermatophyta</taxon>
        <taxon>Magnoliopsida</taxon>
        <taxon>eudicotyledons</taxon>
        <taxon>Gunneridae</taxon>
        <taxon>Pentapetalae</taxon>
        <taxon>rosids</taxon>
        <taxon>malvids</taxon>
        <taxon>Brassicales</taxon>
        <taxon>Brassicaceae</taxon>
        <taxon>Arabideae</taxon>
        <taxon>Arabis</taxon>
    </lineage>
</organism>
<dbReference type="OMA" id="TDTDCIG"/>
<dbReference type="InterPro" id="IPR040610">
    <property type="entry name" value="SNRNP25_ubiquitin"/>
</dbReference>
<dbReference type="Pfam" id="PF18036">
    <property type="entry name" value="Ubiquitin_4"/>
    <property type="match status" value="1"/>
</dbReference>
<gene>
    <name evidence="2" type="ordered locus">AALP_Aa8g428500</name>
</gene>
<dbReference type="SUPFAM" id="SSF54236">
    <property type="entry name" value="Ubiquitin-like"/>
    <property type="match status" value="1"/>
</dbReference>
<accession>A0A087GD30</accession>
<keyword evidence="3" id="KW-1185">Reference proteome</keyword>
<dbReference type="InterPro" id="IPR039690">
    <property type="entry name" value="SNRNP25"/>
</dbReference>
<name>A0A087GD30_ARAAL</name>
<protein>
    <recommendedName>
        <fullName evidence="1">SNRNP25 ubiquitin-like domain-containing protein</fullName>
    </recommendedName>
</protein>
<dbReference type="OrthoDB" id="72819at2759"/>
<dbReference type="PANTHER" id="PTHR14942">
    <property type="entry name" value="U11/U12 SMALL NUCLEAR RIBONUCLEOPROTEIN 25 KDA PROTEIN"/>
    <property type="match status" value="1"/>
</dbReference>
<evidence type="ECO:0000259" key="1">
    <source>
        <dbReference type="Pfam" id="PF18036"/>
    </source>
</evidence>
<dbReference type="EMBL" id="CM002876">
    <property type="protein sequence ID" value="KFK27782.1"/>
    <property type="molecule type" value="Genomic_DNA"/>
</dbReference>
<dbReference type="Proteomes" id="UP000029120">
    <property type="component" value="Chromosome 8"/>
</dbReference>
<evidence type="ECO:0000313" key="3">
    <source>
        <dbReference type="Proteomes" id="UP000029120"/>
    </source>
</evidence>
<dbReference type="PANTHER" id="PTHR14942:SF2">
    <property type="entry name" value="UBIQUITIN-LIKE SUPERFAMILY PROTEIN"/>
    <property type="match status" value="1"/>
</dbReference>
<dbReference type="InterPro" id="IPR029071">
    <property type="entry name" value="Ubiquitin-like_domsf"/>
</dbReference>
<dbReference type="eggNOG" id="ENOG502R6MZ">
    <property type="taxonomic scope" value="Eukaryota"/>
</dbReference>
<evidence type="ECO:0000313" key="2">
    <source>
        <dbReference type="EMBL" id="KFK27782.1"/>
    </source>
</evidence>
<sequence>MGSLSFRRTFSYDKLPSEPIRLSVLKLDGSSFDVYVISSATIGDLKIAIETAFSHVPKKGPSKISWSHVWGHFCLCFGGQKLVTDTDCIGIYGMKDGDEVRFKNHVSGNAVLGKGYSRKSKQKNSERVVGPKDEYYEEVKRIEEIDDDSWDDLEKGSFVRYSDDDLEASPVEQSRTCLTTVRGCCFVWGLKEVFGFGNEKGYYSLRDTWRDD</sequence>